<feature type="non-terminal residue" evidence="1">
    <location>
        <position position="1"/>
    </location>
</feature>
<evidence type="ECO:0000313" key="1">
    <source>
        <dbReference type="EMBL" id="GAI80154.1"/>
    </source>
</evidence>
<dbReference type="AlphaFoldDB" id="X1TJE2"/>
<name>X1TJE2_9ZZZZ</name>
<protein>
    <recommendedName>
        <fullName evidence="2">BIG2 domain-containing protein</fullName>
    </recommendedName>
</protein>
<proteinExistence type="predicted"/>
<sequence length="189" mass="20390">PKKMDLIVGGSDTIDSVTACYEVKGYEVDINLDECLFLTSDSEVATVEKITDNTTVTVTAEGAGTANILVSYGGKIDTLKVTVIAKALDHIIVHPDEMTFTPLSIPRLITSVTAYYNNGDIEEITDFAEEDCTFTSSNPDYVTVDEDGMVTRIAAQGGSTIETTITVSYEGETDIIDVTVEKILILSEK</sequence>
<dbReference type="Gene3D" id="2.60.40.1080">
    <property type="match status" value="2"/>
</dbReference>
<gene>
    <name evidence="1" type="ORF">S12H4_22954</name>
</gene>
<evidence type="ECO:0008006" key="2">
    <source>
        <dbReference type="Google" id="ProtNLM"/>
    </source>
</evidence>
<dbReference type="InterPro" id="IPR008964">
    <property type="entry name" value="Invasin/intimin_cell_adhesion"/>
</dbReference>
<reference evidence="1" key="1">
    <citation type="journal article" date="2014" name="Front. Microbiol.">
        <title>High frequency of phylogenetically diverse reductive dehalogenase-homologous genes in deep subseafloor sedimentary metagenomes.</title>
        <authorList>
            <person name="Kawai M."/>
            <person name="Futagami T."/>
            <person name="Toyoda A."/>
            <person name="Takaki Y."/>
            <person name="Nishi S."/>
            <person name="Hori S."/>
            <person name="Arai W."/>
            <person name="Tsubouchi T."/>
            <person name="Morono Y."/>
            <person name="Uchiyama I."/>
            <person name="Ito T."/>
            <person name="Fujiyama A."/>
            <person name="Inagaki F."/>
            <person name="Takami H."/>
        </authorList>
    </citation>
    <scope>NUCLEOTIDE SEQUENCE</scope>
    <source>
        <strain evidence="1">Expedition CK06-06</strain>
    </source>
</reference>
<accession>X1TJE2</accession>
<dbReference type="SUPFAM" id="SSF49373">
    <property type="entry name" value="Invasin/intimin cell-adhesion fragments"/>
    <property type="match status" value="1"/>
</dbReference>
<dbReference type="EMBL" id="BARW01012080">
    <property type="protein sequence ID" value="GAI80154.1"/>
    <property type="molecule type" value="Genomic_DNA"/>
</dbReference>
<organism evidence="1">
    <name type="scientific">marine sediment metagenome</name>
    <dbReference type="NCBI Taxonomy" id="412755"/>
    <lineage>
        <taxon>unclassified sequences</taxon>
        <taxon>metagenomes</taxon>
        <taxon>ecological metagenomes</taxon>
    </lineage>
</organism>
<comment type="caution">
    <text evidence="1">The sequence shown here is derived from an EMBL/GenBank/DDBJ whole genome shotgun (WGS) entry which is preliminary data.</text>
</comment>